<name>A0A1M4TN96_9BACL</name>
<feature type="transmembrane region" description="Helical" evidence="1">
    <location>
        <begin position="203"/>
        <end position="225"/>
    </location>
</feature>
<evidence type="ECO:0000256" key="1">
    <source>
        <dbReference type="SAM" id="Phobius"/>
    </source>
</evidence>
<dbReference type="Pfam" id="PF09546">
    <property type="entry name" value="Spore_III_AE"/>
    <property type="match status" value="1"/>
</dbReference>
<dbReference type="EMBL" id="FQVL01000001">
    <property type="protein sequence ID" value="SHE45767.1"/>
    <property type="molecule type" value="Genomic_DNA"/>
</dbReference>
<proteinExistence type="predicted"/>
<evidence type="ECO:0000313" key="2">
    <source>
        <dbReference type="EMBL" id="SHE45767.1"/>
    </source>
</evidence>
<feature type="transmembrane region" description="Helical" evidence="1">
    <location>
        <begin position="245"/>
        <end position="266"/>
    </location>
</feature>
<keyword evidence="1" id="KW-1133">Transmembrane helix</keyword>
<keyword evidence="1" id="KW-0812">Transmembrane</keyword>
<organism evidence="2 3">
    <name type="scientific">Seinonella peptonophila</name>
    <dbReference type="NCBI Taxonomy" id="112248"/>
    <lineage>
        <taxon>Bacteria</taxon>
        <taxon>Bacillati</taxon>
        <taxon>Bacillota</taxon>
        <taxon>Bacilli</taxon>
        <taxon>Bacillales</taxon>
        <taxon>Thermoactinomycetaceae</taxon>
        <taxon>Seinonella</taxon>
    </lineage>
</organism>
<feature type="transmembrane region" description="Helical" evidence="1">
    <location>
        <begin position="103"/>
        <end position="120"/>
    </location>
</feature>
<protein>
    <submittedName>
        <fullName evidence="2">Stage III sporulation protein AE</fullName>
    </submittedName>
</protein>
<gene>
    <name evidence="2" type="ORF">SAMN05444392_101545</name>
</gene>
<sequence length="392" mass="42764">MKNLIIGLLFIISLIFPASVEAVDGKSMIDPLIRSQFDHLPTQEMKHFWDRFHQEYQQFFSAGLPQDIFTFLQSMNSKEFSLAEFGKGLLRYFLHEVLYNGKLLGMIIVLTVLSMILQTLQTAFEQNQVSRVAYAVVFMVILILAIQSFSSAVTAAKAAIGQMVDFMVASVPLLLTLLASMGNLASVALFHPFIIFMIHIVSLLIYLVILPFFFFSTILSIVSTISDKYRVDQLARLMNKFSITLLGGSLTIFLGVLSIQGATAAVTDGIAIRTAKYVTGNFIPVIGRTISDAADTVLGASLLVKNTLGLAGVIILLMICAFPALKILSLALIYHFSAAVLQPLGNSPIIESLGIIGRTLVYVFAALAAVGLMFFLAITIMVSAGNIAVMMR</sequence>
<reference evidence="2 3" key="1">
    <citation type="submission" date="2016-11" db="EMBL/GenBank/DDBJ databases">
        <authorList>
            <person name="Jaros S."/>
            <person name="Januszkiewicz K."/>
            <person name="Wedrychowicz H."/>
        </authorList>
    </citation>
    <scope>NUCLEOTIDE SEQUENCE [LARGE SCALE GENOMIC DNA]</scope>
    <source>
        <strain evidence="2 3">DSM 44666</strain>
    </source>
</reference>
<evidence type="ECO:0000313" key="3">
    <source>
        <dbReference type="Proteomes" id="UP000184476"/>
    </source>
</evidence>
<feature type="transmembrane region" description="Helical" evidence="1">
    <location>
        <begin position="173"/>
        <end position="196"/>
    </location>
</feature>
<accession>A0A1M4TN96</accession>
<feature type="transmembrane region" description="Helical" evidence="1">
    <location>
        <begin position="361"/>
        <end position="389"/>
    </location>
</feature>
<dbReference type="AlphaFoldDB" id="A0A1M4TN96"/>
<keyword evidence="1" id="KW-0472">Membrane</keyword>
<dbReference type="InterPro" id="IPR014194">
    <property type="entry name" value="Spore_III_AE"/>
</dbReference>
<feature type="transmembrane region" description="Helical" evidence="1">
    <location>
        <begin position="308"/>
        <end position="341"/>
    </location>
</feature>
<dbReference type="STRING" id="112248.SAMN05444392_101545"/>
<feature type="transmembrane region" description="Helical" evidence="1">
    <location>
        <begin position="132"/>
        <end position="153"/>
    </location>
</feature>
<dbReference type="Proteomes" id="UP000184476">
    <property type="component" value="Unassembled WGS sequence"/>
</dbReference>
<dbReference type="NCBIfam" id="TIGR02829">
    <property type="entry name" value="spore_III_AE"/>
    <property type="match status" value="1"/>
</dbReference>
<keyword evidence="3" id="KW-1185">Reference proteome</keyword>